<evidence type="ECO:0000313" key="2">
    <source>
        <dbReference type="EMBL" id="KAL1583670.1"/>
    </source>
</evidence>
<keyword evidence="3" id="KW-1185">Reference proteome</keyword>
<accession>A0AB34KJC7</accession>
<evidence type="ECO:0008006" key="4">
    <source>
        <dbReference type="Google" id="ProtNLM"/>
    </source>
</evidence>
<evidence type="ECO:0000313" key="3">
    <source>
        <dbReference type="Proteomes" id="UP000803884"/>
    </source>
</evidence>
<proteinExistence type="predicted"/>
<dbReference type="Proteomes" id="UP000803884">
    <property type="component" value="Unassembled WGS sequence"/>
</dbReference>
<dbReference type="GeneID" id="96009237"/>
<comment type="caution">
    <text evidence="2">The sequence shown here is derived from an EMBL/GenBank/DDBJ whole genome shotgun (WGS) entry which is preliminary data.</text>
</comment>
<dbReference type="PANTHER" id="PTHR37948">
    <property type="entry name" value="ZGC:113208"/>
    <property type="match status" value="1"/>
</dbReference>
<dbReference type="RefSeq" id="XP_069226777.1">
    <property type="nucleotide sequence ID" value="XM_069376399.1"/>
</dbReference>
<feature type="region of interest" description="Disordered" evidence="1">
    <location>
        <begin position="21"/>
        <end position="107"/>
    </location>
</feature>
<dbReference type="PANTHER" id="PTHR37948:SF1">
    <property type="entry name" value="BLL5189 PROTEIN"/>
    <property type="match status" value="1"/>
</dbReference>
<protein>
    <recommendedName>
        <fullName evidence="4">Vegetatible incompatibility protein HET-E-1</fullName>
    </recommendedName>
</protein>
<reference evidence="2 3" key="1">
    <citation type="journal article" date="2020" name="Microbiol. Resour. Announc.">
        <title>Draft Genome Sequence of a Cladosporium Species Isolated from the Mesophotic Ascidian Didemnum maculosum.</title>
        <authorList>
            <person name="Gioti A."/>
            <person name="Siaperas R."/>
            <person name="Nikolaivits E."/>
            <person name="Le Goff G."/>
            <person name="Ouazzani J."/>
            <person name="Kotoulas G."/>
            <person name="Topakas E."/>
        </authorList>
    </citation>
    <scope>NUCLEOTIDE SEQUENCE [LARGE SCALE GENOMIC DNA]</scope>
    <source>
        <strain evidence="2 3">TM138-S3</strain>
    </source>
</reference>
<dbReference type="EMBL" id="JAAQHG020000033">
    <property type="protein sequence ID" value="KAL1583670.1"/>
    <property type="molecule type" value="Genomic_DNA"/>
</dbReference>
<organism evidence="2 3">
    <name type="scientific">Cladosporium halotolerans</name>
    <dbReference type="NCBI Taxonomy" id="1052096"/>
    <lineage>
        <taxon>Eukaryota</taxon>
        <taxon>Fungi</taxon>
        <taxon>Dikarya</taxon>
        <taxon>Ascomycota</taxon>
        <taxon>Pezizomycotina</taxon>
        <taxon>Dothideomycetes</taxon>
        <taxon>Dothideomycetidae</taxon>
        <taxon>Cladosporiales</taxon>
        <taxon>Cladosporiaceae</taxon>
        <taxon>Cladosporium</taxon>
    </lineage>
</organism>
<dbReference type="AlphaFoldDB" id="A0AB34KJC7"/>
<evidence type="ECO:0000256" key="1">
    <source>
        <dbReference type="SAM" id="MobiDB-lite"/>
    </source>
</evidence>
<name>A0AB34KJC7_9PEZI</name>
<gene>
    <name evidence="2" type="ORF">WHR41_07795</name>
</gene>
<sequence length="326" mass="37508">MNDYETRRLAKIAQNQALLAELDIKPLVSTTRARRSSKRSDSAHQSAAKKRRVQQPPTAPSRTSARLASAPQKPNYADEPDIKPVALPRSAGKGSKVKEEQEETEPLVPVKDVGEIQAGWGSWEAVAAEPTRDGNAVFHFEDWESFTPNKSPEEMLREGVFGGSYFRPLKSRKLGVVVDGDWKELPESWIKGLNVEKYLTNPEYDADVNKFHRACGQSIEEWEAAGWISHEHDVRGWFQWYCRFFQGRRCEDDERQVSRWRKCVGETGRWKRTLLKQYARAGVRTVEEDDDDEDDEKPGISPVVSQTCLHWAWEVRQDDLDRWYES</sequence>